<dbReference type="EMBL" id="QXGF01003685">
    <property type="protein sequence ID" value="KAE8921041.1"/>
    <property type="molecule type" value="Genomic_DNA"/>
</dbReference>
<dbReference type="AlphaFoldDB" id="A0A6A3DPP5"/>
<reference evidence="8 9" key="1">
    <citation type="submission" date="2018-08" db="EMBL/GenBank/DDBJ databases">
        <title>Genomic investigation of the strawberry pathogen Phytophthora fragariae indicates pathogenicity is determined by transcriptional variation in three key races.</title>
        <authorList>
            <person name="Adams T.M."/>
            <person name="Armitage A.D."/>
            <person name="Sobczyk M.K."/>
            <person name="Bates H.J."/>
            <person name="Dunwell J.M."/>
            <person name="Nellist C.F."/>
            <person name="Harrison R.J."/>
        </authorList>
    </citation>
    <scope>NUCLEOTIDE SEQUENCE [LARGE SCALE GENOMIC DNA]</scope>
    <source>
        <strain evidence="7 10">A4</strain>
        <strain evidence="6 11">BC-1</strain>
        <strain evidence="5 13">BC-23</strain>
        <strain evidence="4 9">NOV-27</strain>
        <strain evidence="1 8">NOV-9</strain>
        <strain evidence="3 14">ONT-3</strain>
        <strain evidence="2 12">SCRP245</strain>
    </source>
</reference>
<dbReference type="EMBL" id="QXGB01003686">
    <property type="protein sequence ID" value="KAE9169461.1"/>
    <property type="molecule type" value="Genomic_DNA"/>
</dbReference>
<evidence type="ECO:0000313" key="11">
    <source>
        <dbReference type="Proteomes" id="UP000440367"/>
    </source>
</evidence>
<accession>A0A6A3DPP5</accession>
<dbReference type="EMBL" id="QXFX01003812">
    <property type="protein sequence ID" value="KAE9066926.1"/>
    <property type="molecule type" value="Genomic_DNA"/>
</dbReference>
<dbReference type="Proteomes" id="UP000488956">
    <property type="component" value="Unassembled WGS sequence"/>
</dbReference>
<dbReference type="Proteomes" id="UP000433483">
    <property type="component" value="Unassembled WGS sequence"/>
</dbReference>
<evidence type="ECO:0000313" key="14">
    <source>
        <dbReference type="Proteomes" id="UP000488956"/>
    </source>
</evidence>
<proteinExistence type="predicted"/>
<dbReference type="Proteomes" id="UP000476176">
    <property type="component" value="Unassembled WGS sequence"/>
</dbReference>
<evidence type="ECO:0000313" key="2">
    <source>
        <dbReference type="EMBL" id="KAE8969322.1"/>
    </source>
</evidence>
<dbReference type="EMBL" id="QXGE01003778">
    <property type="protein sequence ID" value="KAE9273380.1"/>
    <property type="molecule type" value="Genomic_DNA"/>
</dbReference>
<evidence type="ECO:0000313" key="4">
    <source>
        <dbReference type="EMBL" id="KAE9169461.1"/>
    </source>
</evidence>
<dbReference type="EMBL" id="QXFW01003685">
    <property type="protein sequence ID" value="KAE8969322.1"/>
    <property type="molecule type" value="Genomic_DNA"/>
</dbReference>
<evidence type="ECO:0000313" key="10">
    <source>
        <dbReference type="Proteomes" id="UP000437068"/>
    </source>
</evidence>
<gene>
    <name evidence="7" type="ORF">PF001_g27532</name>
    <name evidence="6" type="ORF">PF002_g28702</name>
    <name evidence="5" type="ORF">PF004_g26863</name>
    <name evidence="4" type="ORF">PF005_g27960</name>
    <name evidence="1" type="ORF">PF009_g28672</name>
    <name evidence="3" type="ORF">PF010_g27671</name>
    <name evidence="2" type="ORF">PF011_g26848</name>
</gene>
<protein>
    <submittedName>
        <fullName evidence="1">Uncharacterized protein</fullName>
    </submittedName>
</protein>
<sequence length="76" mass="8555">MYFYHGSFGYFSFYEEQIGTYSAKDKTAYVVSKGLGTYGLNGPDLAEDTGSTDYRKSYWYGTTGGIWLVYRGLVLA</sequence>
<dbReference type="Proteomes" id="UP000440367">
    <property type="component" value="Unassembled WGS sequence"/>
</dbReference>
<evidence type="ECO:0000313" key="1">
    <source>
        <dbReference type="EMBL" id="KAE8921041.1"/>
    </source>
</evidence>
<dbReference type="Proteomes" id="UP000429523">
    <property type="component" value="Unassembled WGS sequence"/>
</dbReference>
<dbReference type="EMBL" id="QXGC01003696">
    <property type="protein sequence ID" value="KAE9173765.1"/>
    <property type="molecule type" value="Genomic_DNA"/>
</dbReference>
<dbReference type="Proteomes" id="UP000460718">
    <property type="component" value="Unassembled WGS sequence"/>
</dbReference>
<evidence type="ECO:0000313" key="3">
    <source>
        <dbReference type="EMBL" id="KAE9066926.1"/>
    </source>
</evidence>
<organism evidence="1 8">
    <name type="scientific">Phytophthora fragariae</name>
    <dbReference type="NCBI Taxonomy" id="53985"/>
    <lineage>
        <taxon>Eukaryota</taxon>
        <taxon>Sar</taxon>
        <taxon>Stramenopiles</taxon>
        <taxon>Oomycota</taxon>
        <taxon>Peronosporomycetes</taxon>
        <taxon>Peronosporales</taxon>
        <taxon>Peronosporaceae</taxon>
        <taxon>Phytophthora</taxon>
    </lineage>
</organism>
<evidence type="ECO:0000313" key="8">
    <source>
        <dbReference type="Proteomes" id="UP000429523"/>
    </source>
</evidence>
<evidence type="ECO:0000313" key="7">
    <source>
        <dbReference type="EMBL" id="KAE9273380.1"/>
    </source>
</evidence>
<evidence type="ECO:0000313" key="12">
    <source>
        <dbReference type="Proteomes" id="UP000460718"/>
    </source>
</evidence>
<evidence type="ECO:0000313" key="5">
    <source>
        <dbReference type="EMBL" id="KAE9173765.1"/>
    </source>
</evidence>
<name>A0A6A3DPP5_9STRA</name>
<keyword evidence="9" id="KW-1185">Reference proteome</keyword>
<dbReference type="EMBL" id="QXGD01003618">
    <property type="protein sequence ID" value="KAE9175777.1"/>
    <property type="molecule type" value="Genomic_DNA"/>
</dbReference>
<comment type="caution">
    <text evidence="1">The sequence shown here is derived from an EMBL/GenBank/DDBJ whole genome shotgun (WGS) entry which is preliminary data.</text>
</comment>
<evidence type="ECO:0000313" key="9">
    <source>
        <dbReference type="Proteomes" id="UP000433483"/>
    </source>
</evidence>
<dbReference type="Proteomes" id="UP000437068">
    <property type="component" value="Unassembled WGS sequence"/>
</dbReference>
<evidence type="ECO:0000313" key="6">
    <source>
        <dbReference type="EMBL" id="KAE9175777.1"/>
    </source>
</evidence>
<evidence type="ECO:0000313" key="13">
    <source>
        <dbReference type="Proteomes" id="UP000476176"/>
    </source>
</evidence>